<dbReference type="Proteomes" id="UP000548476">
    <property type="component" value="Unassembled WGS sequence"/>
</dbReference>
<evidence type="ECO:0000313" key="1">
    <source>
        <dbReference type="EMBL" id="MBB6037911.1"/>
    </source>
</evidence>
<gene>
    <name evidence="1" type="ORF">HNR73_005791</name>
</gene>
<sequence>MPLSAADLAMIGDIPITIRSTAFANVYLRLDGSGVTSVTASGGGTVNCQFSAGSPGPYEKFKARKQADGTYALESAAFSGVYLRMDGTGVTSQTSSGGGTVNCQFGVGAYEKFRFSAQTDGSFSVESATFPGVYLRMDGTGVTSSTDAGGGKVNAQYNANGGIHEKFFIAMADQRLDFAEQHQQQTQWCWAATSVSITAFYQPATTWTQCGLVNAEYGLDNCCGAAGAGAACNKPWYPDLALRRMEHLNQYLKRSLTLGEIGVELAKSAPFCVATYWRGGGGHAVVIRGRFVSNGVEYVSVSDPWDGDSDVTYDNFCNRYKDSGTWGNTYTTKA</sequence>
<accession>A0A841FKP9</accession>
<evidence type="ECO:0008006" key="3">
    <source>
        <dbReference type="Google" id="ProtNLM"/>
    </source>
</evidence>
<protein>
    <recommendedName>
        <fullName evidence="3">Peptidase C39-like domain-containing protein</fullName>
    </recommendedName>
</protein>
<comment type="caution">
    <text evidence="1">The sequence shown here is derived from an EMBL/GenBank/DDBJ whole genome shotgun (WGS) entry which is preliminary data.</text>
</comment>
<dbReference type="Pfam" id="PF12385">
    <property type="entry name" value="Peptidase_C70"/>
    <property type="match status" value="1"/>
</dbReference>
<dbReference type="InterPro" id="IPR022118">
    <property type="entry name" value="Peptidase_C70_AvrRpt2"/>
</dbReference>
<evidence type="ECO:0000313" key="2">
    <source>
        <dbReference type="Proteomes" id="UP000548476"/>
    </source>
</evidence>
<dbReference type="AlphaFoldDB" id="A0A841FKP9"/>
<dbReference type="EMBL" id="JACHGT010000014">
    <property type="protein sequence ID" value="MBB6037911.1"/>
    <property type="molecule type" value="Genomic_DNA"/>
</dbReference>
<name>A0A841FKP9_9ACTN</name>
<dbReference type="CDD" id="cd00257">
    <property type="entry name" value="beta-trefoil_FSCN-like"/>
    <property type="match status" value="1"/>
</dbReference>
<organism evidence="1 2">
    <name type="scientific">Phytomonospora endophytica</name>
    <dbReference type="NCBI Taxonomy" id="714109"/>
    <lineage>
        <taxon>Bacteria</taxon>
        <taxon>Bacillati</taxon>
        <taxon>Actinomycetota</taxon>
        <taxon>Actinomycetes</taxon>
        <taxon>Micromonosporales</taxon>
        <taxon>Micromonosporaceae</taxon>
        <taxon>Phytomonospora</taxon>
    </lineage>
</organism>
<dbReference type="Gene3D" id="2.80.10.50">
    <property type="match status" value="1"/>
</dbReference>
<reference evidence="1 2" key="1">
    <citation type="submission" date="2020-08" db="EMBL/GenBank/DDBJ databases">
        <title>Genomic Encyclopedia of Type Strains, Phase IV (KMG-IV): sequencing the most valuable type-strain genomes for metagenomic binning, comparative biology and taxonomic classification.</title>
        <authorList>
            <person name="Goeker M."/>
        </authorList>
    </citation>
    <scope>NUCLEOTIDE SEQUENCE [LARGE SCALE GENOMIC DNA]</scope>
    <source>
        <strain evidence="1 2">YIM 65646</strain>
    </source>
</reference>
<keyword evidence="2" id="KW-1185">Reference proteome</keyword>
<proteinExistence type="predicted"/>
<dbReference type="RefSeq" id="WP_184790719.1">
    <property type="nucleotide sequence ID" value="NZ_BONT01000066.1"/>
</dbReference>
<dbReference type="Gene3D" id="3.90.70.10">
    <property type="entry name" value="Cysteine proteinases"/>
    <property type="match status" value="1"/>
</dbReference>